<dbReference type="EMBL" id="CP071872">
    <property type="protein sequence ID" value="UNM13985.1"/>
    <property type="molecule type" value="Genomic_DNA"/>
</dbReference>
<feature type="domain" description="3-dehydroquinate synthase N-terminal" evidence="18">
    <location>
        <begin position="264"/>
        <end position="374"/>
    </location>
</feature>
<accession>A0ABY3WTV9</accession>
<comment type="similarity">
    <text evidence="17">Belongs to the sugar phosphate cyclases superfamily. Dehydroquinate synthase family.</text>
</comment>
<feature type="binding site" evidence="16">
    <location>
        <position position="59"/>
    </location>
    <ligand>
        <name>substrate</name>
    </ligand>
</feature>
<dbReference type="HAMAP" id="MF_00109">
    <property type="entry name" value="Shikimate_kinase"/>
    <property type="match status" value="1"/>
</dbReference>
<keyword evidence="17" id="KW-0862">Zinc</keyword>
<feature type="binding site" evidence="16">
    <location>
        <begin position="13"/>
        <end position="18"/>
    </location>
    <ligand>
        <name>ATP</name>
        <dbReference type="ChEBI" id="CHEBI:30616"/>
    </ligand>
</feature>
<feature type="binding site" evidence="17">
    <location>
        <position position="348"/>
    </location>
    <ligand>
        <name>NAD(+)</name>
        <dbReference type="ChEBI" id="CHEBI:57540"/>
    </ligand>
</feature>
<keyword evidence="6 17" id="KW-0028">Amino-acid biosynthesis</keyword>
<dbReference type="SUPFAM" id="SSF52540">
    <property type="entry name" value="P-loop containing nucleoside triphosphate hydrolases"/>
    <property type="match status" value="1"/>
</dbReference>
<evidence type="ECO:0000256" key="11">
    <source>
        <dbReference type="ARBA" id="ARBA00023027"/>
    </source>
</evidence>
<keyword evidence="9 16" id="KW-0418">Kinase</keyword>
<keyword evidence="14" id="KW-0511">Multifunctional enzyme</keyword>
<feature type="binding site" evidence="17">
    <location>
        <position position="339"/>
    </location>
    <ligand>
        <name>NAD(+)</name>
        <dbReference type="ChEBI" id="CHEBI:57540"/>
    </ligand>
</feature>
<comment type="pathway">
    <text evidence="3 17">Metabolic intermediate biosynthesis; chorismate biosynthesis; chorismate from D-erythrose 4-phosphate and phosphoenolpyruvate: step 2/7.</text>
</comment>
<dbReference type="InterPro" id="IPR016037">
    <property type="entry name" value="DHQ_synth_AroB"/>
</dbReference>
<dbReference type="InterPro" id="IPR027417">
    <property type="entry name" value="P-loop_NTPase"/>
</dbReference>
<evidence type="ECO:0000256" key="12">
    <source>
        <dbReference type="ARBA" id="ARBA00023141"/>
    </source>
</evidence>
<dbReference type="PANTHER" id="PTHR43622:SF7">
    <property type="entry name" value="3-DEHYDROQUINATE SYNTHASE, CHLOROPLASTIC"/>
    <property type="match status" value="1"/>
</dbReference>
<dbReference type="EC" id="2.7.1.71" evidence="16"/>
<evidence type="ECO:0000256" key="1">
    <source>
        <dbReference type="ARBA" id="ARBA00001393"/>
    </source>
</evidence>
<comment type="similarity">
    <text evidence="16">Belongs to the shikimate kinase family.</text>
</comment>
<comment type="subunit">
    <text evidence="16">Monomer.</text>
</comment>
<evidence type="ECO:0000256" key="17">
    <source>
        <dbReference type="HAMAP-Rule" id="MF_00110"/>
    </source>
</evidence>
<dbReference type="PANTHER" id="PTHR43622">
    <property type="entry name" value="3-DEHYDROQUINATE SYNTHASE"/>
    <property type="match status" value="1"/>
</dbReference>
<protein>
    <recommendedName>
        <fullName evidence="16 17">Multifunctional fusion protein</fullName>
    </recommendedName>
    <domain>
        <recommendedName>
            <fullName evidence="16">Shikimate kinase</fullName>
            <shortName evidence="16">SK</shortName>
            <ecNumber evidence="16">2.7.1.71</ecNumber>
        </recommendedName>
    </domain>
    <domain>
        <recommendedName>
            <fullName evidence="17">3-dehydroquinate synthase</fullName>
            <shortName evidence="17">DHQS</shortName>
            <ecNumber evidence="17">4.2.3.4</ecNumber>
        </recommendedName>
    </domain>
</protein>
<dbReference type="InterPro" id="IPR000623">
    <property type="entry name" value="Shikimate_kinase/TSH1"/>
</dbReference>
<dbReference type="Gene3D" id="1.20.1090.10">
    <property type="entry name" value="Dehydroquinate synthase-like - alpha domain"/>
    <property type="match status" value="1"/>
</dbReference>
<evidence type="ECO:0000256" key="5">
    <source>
        <dbReference type="ARBA" id="ARBA00022490"/>
    </source>
</evidence>
<dbReference type="SUPFAM" id="SSF56796">
    <property type="entry name" value="Dehydroquinate synthase-like"/>
    <property type="match status" value="1"/>
</dbReference>
<dbReference type="Gene3D" id="3.40.50.300">
    <property type="entry name" value="P-loop containing nucleotide triphosphate hydrolases"/>
    <property type="match status" value="1"/>
</dbReference>
<feature type="binding site" evidence="17">
    <location>
        <position position="460"/>
    </location>
    <ligand>
        <name>Zn(2+)</name>
        <dbReference type="ChEBI" id="CHEBI:29105"/>
    </ligand>
</feature>
<feature type="binding site" evidence="16">
    <location>
        <position position="153"/>
    </location>
    <ligand>
        <name>ATP</name>
        <dbReference type="ChEBI" id="CHEBI:30616"/>
    </ligand>
</feature>
<dbReference type="Proteomes" id="UP000828924">
    <property type="component" value="Chromosome"/>
</dbReference>
<dbReference type="InterPro" id="IPR023000">
    <property type="entry name" value="Shikimate_kinase_CS"/>
</dbReference>
<feature type="binding site" evidence="16">
    <location>
        <position position="118"/>
    </location>
    <ligand>
        <name>ATP</name>
        <dbReference type="ChEBI" id="CHEBI:30616"/>
    </ligand>
</feature>
<sequence>MNGPRVVLIGPMGVGKSTVGALLAERLGTVYRDTDADIVAAEGREISDIFIEDGEPRFRELERAAVRTAVAEHTGVLALGGGAILDEGTRELLSGLPVVYLSMDVEEAVRRVGLNTARPLLAVNPRRQWRELMEARRHLYTDAARVVVATDGRTPEEVAQAVLDALEELHFPGTDSSAADAAGPRTPGQEEIMTEQAVTRIQVGGTAGTDPYEVLVGRQLLGELPGLIGTRAKRVAVIHPEALAETGEAVRKDLAGQGYEAVAIQVPNAEEAKTVEVAAYCWKALGQTGFTRTDVIVGVGGGATTDLAGFVAASWLRGVRWIAVPTTVLAMVDAAVGGKTGINTAEGKNLVGAFHPPAGVLCDLGALDSLHVHDYVSGMAEIIKAGFIADPAILDLVEADPEGARTPSGPHTAELIERSIRVKAEVVSSDLKESGLREILNYGHTLAHAIEKNERYKWRHGAAVSVGMVFAAELGRLAGRLDDATADRHRTVLESVGLPLTYRGDQWPKLLETMKVDKKSRGDLLRFIVLDGLAKPTVLEGPDPAVLLAAFGEVSA</sequence>
<dbReference type="InterPro" id="IPR050071">
    <property type="entry name" value="Dehydroquinate_synthase"/>
</dbReference>
<keyword evidence="17" id="KW-0479">Metal-binding</keyword>
<dbReference type="InterPro" id="IPR030960">
    <property type="entry name" value="DHQS/DOIS_N"/>
</dbReference>
<evidence type="ECO:0000313" key="20">
    <source>
        <dbReference type="EMBL" id="UNM13985.1"/>
    </source>
</evidence>
<keyword evidence="8 17" id="KW-0547">Nucleotide-binding</keyword>
<keyword evidence="17" id="KW-0170">Cobalt</keyword>
<evidence type="ECO:0000256" key="7">
    <source>
        <dbReference type="ARBA" id="ARBA00022679"/>
    </source>
</evidence>
<dbReference type="PROSITE" id="PS01128">
    <property type="entry name" value="SHIKIMATE_KINASE"/>
    <property type="match status" value="1"/>
</dbReference>
<keyword evidence="12 17" id="KW-0057">Aromatic amino acid biosynthesis</keyword>
<feature type="binding site" evidence="17">
    <location>
        <begin position="326"/>
        <end position="327"/>
    </location>
    <ligand>
        <name>NAD(+)</name>
        <dbReference type="ChEBI" id="CHEBI:57540"/>
    </ligand>
</feature>
<comment type="cofactor">
    <cofactor evidence="2 17">
        <name>NAD(+)</name>
        <dbReference type="ChEBI" id="CHEBI:57540"/>
    </cofactor>
</comment>
<feature type="domain" description="3-dehydroquinate synthase C-terminal" evidence="19">
    <location>
        <begin position="378"/>
        <end position="520"/>
    </location>
</feature>
<feature type="binding site" evidence="17">
    <location>
        <position position="444"/>
    </location>
    <ligand>
        <name>Zn(2+)</name>
        <dbReference type="ChEBI" id="CHEBI:29105"/>
    </ligand>
</feature>
<keyword evidence="16" id="KW-0460">Magnesium</keyword>
<proteinExistence type="inferred from homology"/>
<dbReference type="CDD" id="cd00464">
    <property type="entry name" value="SK"/>
    <property type="match status" value="1"/>
</dbReference>
<gene>
    <name evidence="17" type="primary">aroB</name>
    <name evidence="16" type="synonym">aroK</name>
    <name evidence="20" type="ORF">J4032_23205</name>
</gene>
<dbReference type="CDD" id="cd08195">
    <property type="entry name" value="DHQS"/>
    <property type="match status" value="1"/>
</dbReference>
<evidence type="ECO:0000256" key="9">
    <source>
        <dbReference type="ARBA" id="ARBA00022777"/>
    </source>
</evidence>
<dbReference type="Gene3D" id="3.40.50.1970">
    <property type="match status" value="1"/>
</dbReference>
<keyword evidence="7 16" id="KW-0808">Transferase</keyword>
<comment type="cofactor">
    <cofactor evidence="17">
        <name>Co(2+)</name>
        <dbReference type="ChEBI" id="CHEBI:48828"/>
    </cofactor>
    <cofactor evidence="17">
        <name>Zn(2+)</name>
        <dbReference type="ChEBI" id="CHEBI:29105"/>
    </cofactor>
    <text evidence="17">Binds 1 divalent metal cation per subunit. Can use either Co(2+) or Zn(2+).</text>
</comment>
<comment type="catalytic activity">
    <reaction evidence="1 17">
        <text>7-phospho-2-dehydro-3-deoxy-D-arabino-heptonate = 3-dehydroquinate + phosphate</text>
        <dbReference type="Rhea" id="RHEA:21968"/>
        <dbReference type="ChEBI" id="CHEBI:32364"/>
        <dbReference type="ChEBI" id="CHEBI:43474"/>
        <dbReference type="ChEBI" id="CHEBI:58394"/>
        <dbReference type="EC" id="4.2.3.4"/>
    </reaction>
</comment>
<keyword evidence="13 17" id="KW-0456">Lyase</keyword>
<reference evidence="20 21" key="1">
    <citation type="submission" date="2021-03" db="EMBL/GenBank/DDBJ databases">
        <title>Complete genome of Streptomyces formicae strain 1H-GS9 (DSM 100524).</title>
        <authorList>
            <person name="Atanasov K.E."/>
            <person name="Altabella T."/>
            <person name="Ferrer A."/>
        </authorList>
    </citation>
    <scope>NUCLEOTIDE SEQUENCE [LARGE SCALE GENOMIC DNA]</scope>
    <source>
        <strain evidence="20 21">1H-GS9</strain>
    </source>
</reference>
<feature type="binding site" evidence="16">
    <location>
        <position position="17"/>
    </location>
    <ligand>
        <name>Mg(2+)</name>
        <dbReference type="ChEBI" id="CHEBI:18420"/>
    </ligand>
</feature>
<keyword evidence="10 16" id="KW-0067">ATP-binding</keyword>
<evidence type="ECO:0000256" key="15">
    <source>
        <dbReference type="ARBA" id="ARBA00048567"/>
    </source>
</evidence>
<feature type="binding site" evidence="16">
    <location>
        <position position="35"/>
    </location>
    <ligand>
        <name>substrate</name>
    </ligand>
</feature>
<comment type="catalytic activity">
    <reaction evidence="15 16">
        <text>shikimate + ATP = 3-phosphoshikimate + ADP + H(+)</text>
        <dbReference type="Rhea" id="RHEA:13121"/>
        <dbReference type="ChEBI" id="CHEBI:15378"/>
        <dbReference type="ChEBI" id="CHEBI:30616"/>
        <dbReference type="ChEBI" id="CHEBI:36208"/>
        <dbReference type="ChEBI" id="CHEBI:145989"/>
        <dbReference type="ChEBI" id="CHEBI:456216"/>
        <dbReference type="EC" id="2.7.1.71"/>
    </reaction>
</comment>
<dbReference type="InterPro" id="IPR056179">
    <property type="entry name" value="DHQS_C"/>
</dbReference>
<evidence type="ECO:0000313" key="21">
    <source>
        <dbReference type="Proteomes" id="UP000828924"/>
    </source>
</evidence>
<comment type="function">
    <text evidence="17">Catalyzes the conversion of 3-deoxy-D-arabino-heptulosonate 7-phosphate (DAHP) to dehydroquinate (DHQ).</text>
</comment>
<feature type="binding site" evidence="17">
    <location>
        <begin position="302"/>
        <end position="306"/>
    </location>
    <ligand>
        <name>NAD(+)</name>
        <dbReference type="ChEBI" id="CHEBI:57540"/>
    </ligand>
</feature>
<dbReference type="EC" id="4.2.3.4" evidence="17"/>
<dbReference type="RefSeq" id="WP_242332917.1">
    <property type="nucleotide sequence ID" value="NZ_CP071872.1"/>
</dbReference>
<evidence type="ECO:0000256" key="10">
    <source>
        <dbReference type="ARBA" id="ARBA00022840"/>
    </source>
</evidence>
<keyword evidence="11 17" id="KW-0520">NAD</keyword>
<evidence type="ECO:0000256" key="4">
    <source>
        <dbReference type="ARBA" id="ARBA00004842"/>
    </source>
</evidence>
<feature type="binding site" evidence="16">
    <location>
        <position position="81"/>
    </location>
    <ligand>
        <name>substrate</name>
    </ligand>
</feature>
<evidence type="ECO:0000256" key="6">
    <source>
        <dbReference type="ARBA" id="ARBA00022605"/>
    </source>
</evidence>
<comment type="subcellular location">
    <subcellularLocation>
        <location evidence="17">Cytoplasm</location>
    </subcellularLocation>
</comment>
<dbReference type="InterPro" id="IPR031322">
    <property type="entry name" value="Shikimate/glucono_kinase"/>
</dbReference>
<dbReference type="Pfam" id="PF01202">
    <property type="entry name" value="SKI"/>
    <property type="match status" value="1"/>
</dbReference>
<evidence type="ECO:0000259" key="18">
    <source>
        <dbReference type="Pfam" id="PF01761"/>
    </source>
</evidence>
<comment type="pathway">
    <text evidence="4 16">Metabolic intermediate biosynthesis; chorismate biosynthesis; chorismate from D-erythrose 4-phosphate and phosphoenolpyruvate: step 5/7.</text>
</comment>
<evidence type="ECO:0000256" key="2">
    <source>
        <dbReference type="ARBA" id="ARBA00001911"/>
    </source>
</evidence>
<feature type="binding site" evidence="16">
    <location>
        <position position="136"/>
    </location>
    <ligand>
        <name>substrate</name>
    </ligand>
</feature>
<evidence type="ECO:0000256" key="14">
    <source>
        <dbReference type="ARBA" id="ARBA00023268"/>
    </source>
</evidence>
<evidence type="ECO:0000256" key="8">
    <source>
        <dbReference type="ARBA" id="ARBA00022741"/>
    </source>
</evidence>
<dbReference type="Pfam" id="PF01761">
    <property type="entry name" value="DHQ_synthase"/>
    <property type="match status" value="1"/>
</dbReference>
<evidence type="ECO:0000256" key="3">
    <source>
        <dbReference type="ARBA" id="ARBA00004661"/>
    </source>
</evidence>
<evidence type="ECO:0000256" key="13">
    <source>
        <dbReference type="ARBA" id="ARBA00023239"/>
    </source>
</evidence>
<keyword evidence="5 17" id="KW-0963">Cytoplasm</keyword>
<name>A0ABY3WTV9_9ACTN</name>
<dbReference type="Pfam" id="PF24621">
    <property type="entry name" value="DHQS_C"/>
    <property type="match status" value="1"/>
</dbReference>
<organism evidence="20 21">
    <name type="scientific">Streptomyces formicae</name>
    <dbReference type="NCBI Taxonomy" id="1616117"/>
    <lineage>
        <taxon>Bacteria</taxon>
        <taxon>Bacillati</taxon>
        <taxon>Actinomycetota</taxon>
        <taxon>Actinomycetes</taxon>
        <taxon>Kitasatosporales</taxon>
        <taxon>Streptomycetaceae</taxon>
        <taxon>Streptomyces</taxon>
    </lineage>
</organism>
<evidence type="ECO:0000259" key="19">
    <source>
        <dbReference type="Pfam" id="PF24621"/>
    </source>
</evidence>
<comment type="function">
    <text evidence="16">Catalyzes the specific phosphorylation of the 3-hydroxyl group of shikimic acid using ATP as a cosubstrate.</text>
</comment>
<dbReference type="HAMAP" id="MF_00110">
    <property type="entry name" value="DHQ_synthase"/>
    <property type="match status" value="1"/>
</dbReference>
<dbReference type="PRINTS" id="PR01100">
    <property type="entry name" value="SHIKIMTKNASE"/>
</dbReference>
<comment type="cofactor">
    <cofactor evidence="16">
        <name>Mg(2+)</name>
        <dbReference type="ChEBI" id="CHEBI:18420"/>
    </cofactor>
    <text evidence="16">Binds 1 Mg(2+) ion per subunit.</text>
</comment>
<feature type="binding site" evidence="17">
    <location>
        <position position="381"/>
    </location>
    <ligand>
        <name>Zn(2+)</name>
        <dbReference type="ChEBI" id="CHEBI:29105"/>
    </ligand>
</feature>
<dbReference type="GO" id="GO:0003856">
    <property type="term" value="F:3-dehydroquinate synthase activity"/>
    <property type="evidence" value="ECO:0007669"/>
    <property type="project" value="UniProtKB-EC"/>
</dbReference>
<evidence type="ECO:0000256" key="16">
    <source>
        <dbReference type="HAMAP-Rule" id="MF_00109"/>
    </source>
</evidence>
<dbReference type="NCBIfam" id="TIGR01357">
    <property type="entry name" value="aroB"/>
    <property type="match status" value="1"/>
</dbReference>
<keyword evidence="21" id="KW-1185">Reference proteome</keyword>
<comment type="caution">
    <text evidence="17">Lacks conserved residue(s) required for the propagation of feature annotation.</text>
</comment>